<organism evidence="5 6">
    <name type="scientific">Candidatus Burkholderia verschuerenii</name>
    <dbReference type="NCBI Taxonomy" id="242163"/>
    <lineage>
        <taxon>Bacteria</taxon>
        <taxon>Pseudomonadati</taxon>
        <taxon>Pseudomonadota</taxon>
        <taxon>Betaproteobacteria</taxon>
        <taxon>Burkholderiales</taxon>
        <taxon>Burkholderiaceae</taxon>
        <taxon>Burkholderia</taxon>
    </lineage>
</organism>
<evidence type="ECO:0000256" key="2">
    <source>
        <dbReference type="ARBA" id="ARBA00022840"/>
    </source>
</evidence>
<evidence type="ECO:0000256" key="1">
    <source>
        <dbReference type="ARBA" id="ARBA00022741"/>
    </source>
</evidence>
<dbReference type="GO" id="GO:0016301">
    <property type="term" value="F:kinase activity"/>
    <property type="evidence" value="ECO:0007669"/>
    <property type="project" value="InterPro"/>
</dbReference>
<dbReference type="GO" id="GO:0005524">
    <property type="term" value="F:ATP binding"/>
    <property type="evidence" value="ECO:0007669"/>
    <property type="project" value="UniProtKB-KW"/>
</dbReference>
<keyword evidence="6" id="KW-1185">Reference proteome</keyword>
<keyword evidence="1" id="KW-0547">Nucleotide-binding</keyword>
<evidence type="ECO:0000259" key="4">
    <source>
        <dbReference type="Pfam" id="PF06414"/>
    </source>
</evidence>
<dbReference type="Proteomes" id="UP000036959">
    <property type="component" value="Unassembled WGS sequence"/>
</dbReference>
<feature type="domain" description="Zeta toxin" evidence="4">
    <location>
        <begin position="29"/>
        <end position="216"/>
    </location>
</feature>
<gene>
    <name evidence="5" type="ORF">BVER_03848c</name>
</gene>
<feature type="region of interest" description="Disordered" evidence="3">
    <location>
        <begin position="343"/>
        <end position="378"/>
    </location>
</feature>
<proteinExistence type="predicted"/>
<name>A0A0L0MDQ0_9BURK</name>
<dbReference type="AlphaFoldDB" id="A0A0L0MDQ0"/>
<sequence length="378" mass="42028">MKPEDFKLSQSEHDKQFAKIRSDAFAGLTPETRPRAIFTGGQPGSGKSMIAAQAMKDFGYNAVRVDADELRPYHKDYERLMVQGVKNAPDLVHNDAGRWAASLTQEAMQQRYNLVIDGTMRDPQAIATVASRLREAGYTVEGRVMAVNDLVSTFHIHKRYENQMQAQGVGRFSTKEQHDRAFSGLPTSLELLERNKSLDKLTLFNRDGAAIYRNELDRDRWIETPAARQALEIERNREMTLDEKRDLATGWGGVVKQMKERAAPADELASTTKLATDEVRKSASHGRGRGYEKLFASAEQMRKQPALVGKFATLVASQEGAKRAQLEGVQQAIAKMGDRLAARKQEAISDAAPKPKLPPPAKPGVVAPKRSKDADKDR</sequence>
<dbReference type="InterPro" id="IPR027417">
    <property type="entry name" value="P-loop_NTPase"/>
</dbReference>
<dbReference type="SUPFAM" id="SSF52540">
    <property type="entry name" value="P-loop containing nucleoside triphosphate hydrolases"/>
    <property type="match status" value="1"/>
</dbReference>
<accession>A0A0L0MDQ0</accession>
<dbReference type="EMBL" id="LFJJ01000064">
    <property type="protein sequence ID" value="KND60405.1"/>
    <property type="molecule type" value="Genomic_DNA"/>
</dbReference>
<evidence type="ECO:0000256" key="3">
    <source>
        <dbReference type="SAM" id="MobiDB-lite"/>
    </source>
</evidence>
<dbReference type="CDD" id="cd01983">
    <property type="entry name" value="SIMIBI"/>
    <property type="match status" value="1"/>
</dbReference>
<evidence type="ECO:0000313" key="6">
    <source>
        <dbReference type="Proteomes" id="UP000036959"/>
    </source>
</evidence>
<dbReference type="PATRIC" id="fig|242163.4.peg.6100"/>
<dbReference type="Pfam" id="PF06414">
    <property type="entry name" value="Zeta_toxin"/>
    <property type="match status" value="1"/>
</dbReference>
<dbReference type="RefSeq" id="WP_050453741.1">
    <property type="nucleotide sequence ID" value="NZ_LFJJ01000064.1"/>
</dbReference>
<dbReference type="Gene3D" id="3.40.50.300">
    <property type="entry name" value="P-loop containing nucleotide triphosphate hydrolases"/>
    <property type="match status" value="1"/>
</dbReference>
<protein>
    <submittedName>
        <fullName evidence="5">Zeta toxin</fullName>
    </submittedName>
</protein>
<comment type="caution">
    <text evidence="5">The sequence shown here is derived from an EMBL/GenBank/DDBJ whole genome shotgun (WGS) entry which is preliminary data.</text>
</comment>
<dbReference type="InterPro" id="IPR010488">
    <property type="entry name" value="Zeta_toxin_domain"/>
</dbReference>
<evidence type="ECO:0000313" key="5">
    <source>
        <dbReference type="EMBL" id="KND60405.1"/>
    </source>
</evidence>
<keyword evidence="2" id="KW-0067">ATP-binding</keyword>
<reference evidence="6" key="1">
    <citation type="submission" date="2015-06" db="EMBL/GenBank/DDBJ databases">
        <title>Comparative genomics of Burkholderia leaf nodule symbionts.</title>
        <authorList>
            <person name="Carlier A."/>
            <person name="Eberl L."/>
            <person name="Pinto-Carbo M."/>
        </authorList>
    </citation>
    <scope>NUCLEOTIDE SEQUENCE [LARGE SCALE GENOMIC DNA]</scope>
    <source>
        <strain evidence="6">UZHbot4</strain>
    </source>
</reference>
<dbReference type="OrthoDB" id="9792687at2"/>